<dbReference type="InterPro" id="IPR013974">
    <property type="entry name" value="SAF"/>
</dbReference>
<dbReference type="STRING" id="520767.ATZ99_11000"/>
<evidence type="ECO:0000313" key="5">
    <source>
        <dbReference type="Proteomes" id="UP000075737"/>
    </source>
</evidence>
<evidence type="ECO:0000259" key="2">
    <source>
        <dbReference type="Pfam" id="PF08666"/>
    </source>
</evidence>
<dbReference type="Pfam" id="PF08666">
    <property type="entry name" value="SAF"/>
    <property type="match status" value="1"/>
</dbReference>
<feature type="domain" description="SAF" evidence="2">
    <location>
        <begin position="40"/>
        <end position="99"/>
    </location>
</feature>
<evidence type="ECO:0000259" key="3">
    <source>
        <dbReference type="Pfam" id="PF16976"/>
    </source>
</evidence>
<proteinExistence type="predicted"/>
<comment type="caution">
    <text evidence="4">The sequence shown here is derived from an EMBL/GenBank/DDBJ whole genome shotgun (WGS) entry which is preliminary data.</text>
</comment>
<evidence type="ECO:0008006" key="6">
    <source>
        <dbReference type="Google" id="ProtNLM"/>
    </source>
</evidence>
<dbReference type="RefSeq" id="WP_068748236.1">
    <property type="nucleotide sequence ID" value="NZ_LOHZ01000027.1"/>
</dbReference>
<feature type="domain" description="Flp pilus assembly protein RcpC/CpaB" evidence="3">
    <location>
        <begin position="108"/>
        <end position="212"/>
    </location>
</feature>
<organism evidence="4 5">
    <name type="scientific">Thermovenabulum gondwanense</name>
    <dbReference type="NCBI Taxonomy" id="520767"/>
    <lineage>
        <taxon>Bacteria</taxon>
        <taxon>Bacillati</taxon>
        <taxon>Bacillota</taxon>
        <taxon>Clostridia</taxon>
        <taxon>Thermosediminibacterales</taxon>
        <taxon>Thermosediminibacteraceae</taxon>
        <taxon>Thermovenabulum</taxon>
    </lineage>
</organism>
<gene>
    <name evidence="4" type="ORF">ATZ99_11000</name>
</gene>
<keyword evidence="5" id="KW-1185">Reference proteome</keyword>
<feature type="compositionally biased region" description="Polar residues" evidence="1">
    <location>
        <begin position="212"/>
        <end position="232"/>
    </location>
</feature>
<feature type="region of interest" description="Disordered" evidence="1">
    <location>
        <begin position="211"/>
        <end position="232"/>
    </location>
</feature>
<evidence type="ECO:0000313" key="4">
    <source>
        <dbReference type="EMBL" id="KYO66472.1"/>
    </source>
</evidence>
<evidence type="ECO:0000256" key="1">
    <source>
        <dbReference type="SAM" id="MobiDB-lite"/>
    </source>
</evidence>
<dbReference type="Pfam" id="PF16976">
    <property type="entry name" value="RcpC"/>
    <property type="match status" value="1"/>
</dbReference>
<dbReference type="AlphaFoldDB" id="A0A162MK92"/>
<sequence>MRSKIILFLALILGLLAASGTYKYLGDLEQKYKIAGEFIEVAEAAKKIPPKTVIEENMLVKKEIPLKYAPYNVLKKQDAVGKISKYEILSGQMIQKEMLFEKNDASAGLSLRIEPGKRAISIPVNNVTALNGLLSNGDRVDVLVTFDAPPDKKYAVTSTVIQNVPVLAVDYNLSPQGQAKVEPKTVTLMVTPEEAQQIAFAVQHGSIHLSLRSPQDSGKTQLNSTKAENLFR</sequence>
<dbReference type="InterPro" id="IPR031571">
    <property type="entry name" value="RcpC_dom"/>
</dbReference>
<dbReference type="Proteomes" id="UP000075737">
    <property type="component" value="Unassembled WGS sequence"/>
</dbReference>
<name>A0A162MK92_9FIRM</name>
<dbReference type="InterPro" id="IPR017592">
    <property type="entry name" value="Pilus_assmbl_Flp-typ_CpaB"/>
</dbReference>
<dbReference type="Gene3D" id="3.90.1210.10">
    <property type="entry name" value="Antifreeze-like/N-acetylneuraminic acid synthase C-terminal domain"/>
    <property type="match status" value="1"/>
</dbReference>
<reference evidence="4 5" key="1">
    <citation type="submission" date="2015-12" db="EMBL/GenBank/DDBJ databases">
        <title>Draft genome of Thermovenabulum gondwanense isolated from a red thermophilic microbial mat colonisisng an outflow channel of a bore well.</title>
        <authorList>
            <person name="Patel B.K."/>
        </authorList>
    </citation>
    <scope>NUCLEOTIDE SEQUENCE [LARGE SCALE GENOMIC DNA]</scope>
    <source>
        <strain evidence="4 5">R270</strain>
    </source>
</reference>
<dbReference type="NCBIfam" id="TIGR03177">
    <property type="entry name" value="pilus_cpaB"/>
    <property type="match status" value="1"/>
</dbReference>
<protein>
    <recommendedName>
        <fullName evidence="6">SAF domain-containing protein</fullName>
    </recommendedName>
</protein>
<dbReference type="CDD" id="cd11614">
    <property type="entry name" value="SAF_CpaB_FlgA_like"/>
    <property type="match status" value="1"/>
</dbReference>
<dbReference type="EMBL" id="LOHZ01000027">
    <property type="protein sequence ID" value="KYO66472.1"/>
    <property type="molecule type" value="Genomic_DNA"/>
</dbReference>
<accession>A0A162MK92</accession>